<feature type="transmembrane region" description="Helical" evidence="8">
    <location>
        <begin position="284"/>
        <end position="300"/>
    </location>
</feature>
<proteinExistence type="predicted"/>
<feature type="transmembrane region" description="Helical" evidence="8">
    <location>
        <begin position="6"/>
        <end position="25"/>
    </location>
</feature>
<evidence type="ECO:0000256" key="4">
    <source>
        <dbReference type="ARBA" id="ARBA00022679"/>
    </source>
</evidence>
<comment type="subcellular location">
    <subcellularLocation>
        <location evidence="1">Cell membrane</location>
        <topology evidence="1">Multi-pass membrane protein</topology>
    </subcellularLocation>
</comment>
<feature type="transmembrane region" description="Helical" evidence="8">
    <location>
        <begin position="169"/>
        <end position="194"/>
    </location>
</feature>
<sequence>MLSNRLSILIFKVVLPAIIAFGLFFRLQGISSNHSFWSDEAYLATSAKNIVTGKVDLVDQLKKQDYQPLHLLLITTSFKLFGISEWSARLYPAIAGTLGIIFAFLLTRKLSNPVGGLLAAFFMAFSQLNLANSTQAKQYTAIQTGLLIILYSMTVLSEKNQKINWRFHFLITLIATIGSLLHFLGILLWVPYLIFIVLNYHQEMISVLKKPAKLIALFFLLICLSLIINLPLMAKTFFRGQTISEIFFPYNHLVYFFQLFGKQYWLFVLVAIFGWIFIWPSNRFLAISIAGYIAISLYLWTFKHYTHNVRYVVPLFGVIFTFAAAGLGLVYQRNKSKRLSVLLVISFIFLAIVSHKLELQARTFYNPNFDIYGDVQIADYKTTFLLLKQHFPNHQRLAIINDVPFAQNWYLPQKKATAYLTKFTNIPYTSNVDGVITYGRVSDFKKIIKQYPQGLVIIEDWQSFLPESVKIYAKAHLNHEFTVNSLGGTEHDPWPVSIYSWGL</sequence>
<accession>A0A1F7KAG1</accession>
<feature type="transmembrane region" description="Helical" evidence="8">
    <location>
        <begin position="214"/>
        <end position="232"/>
    </location>
</feature>
<feature type="domain" description="Glycosyltransferase RgtA/B/C/D-like" evidence="9">
    <location>
        <begin position="68"/>
        <end position="225"/>
    </location>
</feature>
<feature type="transmembrane region" description="Helical" evidence="8">
    <location>
        <begin position="114"/>
        <end position="132"/>
    </location>
</feature>
<keyword evidence="7 8" id="KW-0472">Membrane</keyword>
<feature type="transmembrane region" description="Helical" evidence="8">
    <location>
        <begin position="312"/>
        <end position="332"/>
    </location>
</feature>
<dbReference type="InterPro" id="IPR038731">
    <property type="entry name" value="RgtA/B/C-like"/>
</dbReference>
<keyword evidence="5 8" id="KW-0812">Transmembrane</keyword>
<evidence type="ECO:0000313" key="10">
    <source>
        <dbReference type="EMBL" id="OGK64845.1"/>
    </source>
</evidence>
<evidence type="ECO:0000313" key="11">
    <source>
        <dbReference type="Proteomes" id="UP000178450"/>
    </source>
</evidence>
<dbReference type="EMBL" id="MGBG01000013">
    <property type="protein sequence ID" value="OGK64845.1"/>
    <property type="molecule type" value="Genomic_DNA"/>
</dbReference>
<dbReference type="PANTHER" id="PTHR33908:SF11">
    <property type="entry name" value="MEMBRANE PROTEIN"/>
    <property type="match status" value="1"/>
</dbReference>
<evidence type="ECO:0000256" key="2">
    <source>
        <dbReference type="ARBA" id="ARBA00022475"/>
    </source>
</evidence>
<evidence type="ECO:0000259" key="9">
    <source>
        <dbReference type="Pfam" id="PF13231"/>
    </source>
</evidence>
<dbReference type="GO" id="GO:0016763">
    <property type="term" value="F:pentosyltransferase activity"/>
    <property type="evidence" value="ECO:0007669"/>
    <property type="project" value="TreeGrafter"/>
</dbReference>
<dbReference type="AlphaFoldDB" id="A0A1F7KAG1"/>
<dbReference type="PANTHER" id="PTHR33908">
    <property type="entry name" value="MANNOSYLTRANSFERASE YKCB-RELATED"/>
    <property type="match status" value="1"/>
</dbReference>
<reference evidence="10 11" key="1">
    <citation type="journal article" date="2016" name="Nat. Commun.">
        <title>Thousands of microbial genomes shed light on interconnected biogeochemical processes in an aquifer system.</title>
        <authorList>
            <person name="Anantharaman K."/>
            <person name="Brown C.T."/>
            <person name="Hug L.A."/>
            <person name="Sharon I."/>
            <person name="Castelle C.J."/>
            <person name="Probst A.J."/>
            <person name="Thomas B.C."/>
            <person name="Singh A."/>
            <person name="Wilkins M.J."/>
            <person name="Karaoz U."/>
            <person name="Brodie E.L."/>
            <person name="Williams K.H."/>
            <person name="Hubbard S.S."/>
            <person name="Banfield J.F."/>
        </authorList>
    </citation>
    <scope>NUCLEOTIDE SEQUENCE [LARGE SCALE GENOMIC DNA]</scope>
</reference>
<feature type="transmembrane region" description="Helical" evidence="8">
    <location>
        <begin position="253"/>
        <end position="278"/>
    </location>
</feature>
<evidence type="ECO:0000256" key="3">
    <source>
        <dbReference type="ARBA" id="ARBA00022676"/>
    </source>
</evidence>
<protein>
    <recommendedName>
        <fullName evidence="9">Glycosyltransferase RgtA/B/C/D-like domain-containing protein</fullName>
    </recommendedName>
</protein>
<evidence type="ECO:0000256" key="7">
    <source>
        <dbReference type="ARBA" id="ARBA00023136"/>
    </source>
</evidence>
<evidence type="ECO:0000256" key="1">
    <source>
        <dbReference type="ARBA" id="ARBA00004651"/>
    </source>
</evidence>
<dbReference type="InterPro" id="IPR050297">
    <property type="entry name" value="LipidA_mod_glycosyltrf_83"/>
</dbReference>
<dbReference type="GO" id="GO:0005886">
    <property type="term" value="C:plasma membrane"/>
    <property type="evidence" value="ECO:0007669"/>
    <property type="project" value="UniProtKB-SubCell"/>
</dbReference>
<name>A0A1F7KAG1_9BACT</name>
<dbReference type="Pfam" id="PF13231">
    <property type="entry name" value="PMT_2"/>
    <property type="match status" value="1"/>
</dbReference>
<evidence type="ECO:0000256" key="5">
    <source>
        <dbReference type="ARBA" id="ARBA00022692"/>
    </source>
</evidence>
<feature type="transmembrane region" description="Helical" evidence="8">
    <location>
        <begin position="338"/>
        <end position="357"/>
    </location>
</feature>
<dbReference type="Proteomes" id="UP000178450">
    <property type="component" value="Unassembled WGS sequence"/>
</dbReference>
<feature type="transmembrane region" description="Helical" evidence="8">
    <location>
        <begin position="90"/>
        <end position="107"/>
    </location>
</feature>
<comment type="caution">
    <text evidence="10">The sequence shown here is derived from an EMBL/GenBank/DDBJ whole genome shotgun (WGS) entry which is preliminary data.</text>
</comment>
<keyword evidence="4" id="KW-0808">Transferase</keyword>
<organism evidence="10 11">
    <name type="scientific">Candidatus Roizmanbacteria bacterium RIFOXYA1_FULL_41_12</name>
    <dbReference type="NCBI Taxonomy" id="1802082"/>
    <lineage>
        <taxon>Bacteria</taxon>
        <taxon>Candidatus Roizmaniibacteriota</taxon>
    </lineage>
</organism>
<keyword evidence="2" id="KW-1003">Cell membrane</keyword>
<evidence type="ECO:0000256" key="6">
    <source>
        <dbReference type="ARBA" id="ARBA00022989"/>
    </source>
</evidence>
<gene>
    <name evidence="10" type="ORF">A2209_04045</name>
</gene>
<dbReference type="GO" id="GO:0009103">
    <property type="term" value="P:lipopolysaccharide biosynthetic process"/>
    <property type="evidence" value="ECO:0007669"/>
    <property type="project" value="UniProtKB-ARBA"/>
</dbReference>
<keyword evidence="3" id="KW-0328">Glycosyltransferase</keyword>
<evidence type="ECO:0000256" key="8">
    <source>
        <dbReference type="SAM" id="Phobius"/>
    </source>
</evidence>
<keyword evidence="6 8" id="KW-1133">Transmembrane helix</keyword>